<dbReference type="GO" id="GO:0005874">
    <property type="term" value="C:microtubule"/>
    <property type="evidence" value="ECO:0007669"/>
    <property type="project" value="UniProtKB-KW"/>
</dbReference>
<dbReference type="Proteomes" id="UP001295684">
    <property type="component" value="Unassembled WGS sequence"/>
</dbReference>
<organism evidence="7 8">
    <name type="scientific">Euplotes crassus</name>
    <dbReference type="NCBI Taxonomy" id="5936"/>
    <lineage>
        <taxon>Eukaryota</taxon>
        <taxon>Sar</taxon>
        <taxon>Alveolata</taxon>
        <taxon>Ciliophora</taxon>
        <taxon>Intramacronucleata</taxon>
        <taxon>Spirotrichea</taxon>
        <taxon>Hypotrichia</taxon>
        <taxon>Euplotida</taxon>
        <taxon>Euplotidae</taxon>
        <taxon>Moneuplotes</taxon>
    </lineage>
</organism>
<evidence type="ECO:0000256" key="2">
    <source>
        <dbReference type="ARBA" id="ARBA00005678"/>
    </source>
</evidence>
<proteinExistence type="inferred from homology"/>
<evidence type="ECO:0000256" key="5">
    <source>
        <dbReference type="ARBA" id="ARBA00023054"/>
    </source>
</evidence>
<keyword evidence="3" id="KW-0963">Cytoplasm</keyword>
<evidence type="ECO:0000313" key="7">
    <source>
        <dbReference type="EMBL" id="CAI2378554.1"/>
    </source>
</evidence>
<evidence type="ECO:0000313" key="8">
    <source>
        <dbReference type="Proteomes" id="UP001295684"/>
    </source>
</evidence>
<comment type="subcellular location">
    <subcellularLocation>
        <location evidence="1">Cytoplasm</location>
        <location evidence="1">Cytoskeleton</location>
    </subcellularLocation>
</comment>
<accession>A0AAD1XTD8</accession>
<keyword evidence="6" id="KW-0206">Cytoskeleton</keyword>
<keyword evidence="5" id="KW-0175">Coiled coil</keyword>
<dbReference type="SUPFAM" id="SSF58113">
    <property type="entry name" value="Apolipoprotein A-I"/>
    <property type="match status" value="1"/>
</dbReference>
<sequence>MFRENQNNNLKLVGLDNQMVEMDKDFENMLKAREIARKKLEEKFKDVNSRINSNKDFMIDSGKEFNKKLQKYQNEFNTDLENKRTDLNNYLTDQQNIIHEVLTRTDQRMLDLETAIAEEKKDRRETWDRELKEIDDDFNALKQGFSDETKNRISKKRNVIQAMEEGNNKIMEWLDEERDQRHKQIAKLKKDIIEEQGVENIDKRLVEFAQDTKGKFDDIRDDWDTKIDQMEEKIKKNSLTMTKMNLQQTQG</sequence>
<keyword evidence="4" id="KW-0493">Microtubule</keyword>
<comment type="similarity">
    <text evidence="2">Belongs to the SF-assemblin family.</text>
</comment>
<evidence type="ECO:0000256" key="6">
    <source>
        <dbReference type="ARBA" id="ARBA00023212"/>
    </source>
</evidence>
<dbReference type="PANTHER" id="PTHR40412:SF1">
    <property type="entry name" value="SF-ASSEMBLIN"/>
    <property type="match status" value="1"/>
</dbReference>
<dbReference type="PANTHER" id="PTHR40412">
    <property type="entry name" value="SF-ASSEMBLIN"/>
    <property type="match status" value="1"/>
</dbReference>
<comment type="caution">
    <text evidence="7">The sequence shown here is derived from an EMBL/GenBank/DDBJ whole genome shotgun (WGS) entry which is preliminary data.</text>
</comment>
<gene>
    <name evidence="7" type="ORF">ECRASSUSDP1_LOCUS19951</name>
</gene>
<reference evidence="7" key="1">
    <citation type="submission" date="2023-07" db="EMBL/GenBank/DDBJ databases">
        <authorList>
            <consortium name="AG Swart"/>
            <person name="Singh M."/>
            <person name="Singh A."/>
            <person name="Seah K."/>
            <person name="Emmerich C."/>
        </authorList>
    </citation>
    <scope>NUCLEOTIDE SEQUENCE</scope>
    <source>
        <strain evidence="7">DP1</strain>
    </source>
</reference>
<name>A0AAD1XTD8_EUPCR</name>
<evidence type="ECO:0000256" key="1">
    <source>
        <dbReference type="ARBA" id="ARBA00004245"/>
    </source>
</evidence>
<evidence type="ECO:0000256" key="4">
    <source>
        <dbReference type="ARBA" id="ARBA00022701"/>
    </source>
</evidence>
<dbReference type="EMBL" id="CAMPGE010020292">
    <property type="protein sequence ID" value="CAI2378554.1"/>
    <property type="molecule type" value="Genomic_DNA"/>
</dbReference>
<evidence type="ECO:0000256" key="3">
    <source>
        <dbReference type="ARBA" id="ARBA00022490"/>
    </source>
</evidence>
<dbReference type="AlphaFoldDB" id="A0AAD1XTD8"/>
<dbReference type="InterPro" id="IPR008374">
    <property type="entry name" value="SF_assemblin/giardin_b"/>
</dbReference>
<protein>
    <submittedName>
        <fullName evidence="7">Uncharacterized protein</fullName>
    </submittedName>
</protein>
<dbReference type="GO" id="GO:0005200">
    <property type="term" value="F:structural constituent of cytoskeleton"/>
    <property type="evidence" value="ECO:0007669"/>
    <property type="project" value="InterPro"/>
</dbReference>
<keyword evidence="8" id="KW-1185">Reference proteome</keyword>